<evidence type="ECO:0000313" key="2">
    <source>
        <dbReference type="EMBL" id="TYK26676.1"/>
    </source>
</evidence>
<evidence type="ECO:0000313" key="3">
    <source>
        <dbReference type="Proteomes" id="UP000321393"/>
    </source>
</evidence>
<evidence type="ECO:0000313" key="4">
    <source>
        <dbReference type="Proteomes" id="UP000321947"/>
    </source>
</evidence>
<evidence type="ECO:0008006" key="5">
    <source>
        <dbReference type="Google" id="ProtNLM"/>
    </source>
</evidence>
<name>A0A5A7V9E5_CUCMM</name>
<sequence>MGESVAKGLNDVIGVGKVGSLGLYLEMSIHNNKNKSRMFNRLREKVKKVLQGWKENLFSNSGKEVLTKAFAQAIPIFTIGCFKLPKRVRYFKDDFLGAILGSNPSMTWIKIVWGRDLFAKSKVYYIGVRPYESKAFFKIRVEPGGAPKVKLTMWKAISALATLDNICKKGIVANPICLFCRVCWSLGDYKDRNSLKLSGAVAKSNVLLNRFALHVKEFRDERLVALAKLFMTLLDLSSWLAARMHWAHFTRKWQHNPCVSRSGIDLTSLPNPNLGQGFGRDTWGFVNVPPSLPDIRCLILAI</sequence>
<protein>
    <recommendedName>
        <fullName evidence="5">Reverse transcriptase</fullName>
    </recommendedName>
</protein>
<comment type="caution">
    <text evidence="1">The sequence shown here is derived from an EMBL/GenBank/DDBJ whole genome shotgun (WGS) entry which is preliminary data.</text>
</comment>
<accession>A0A5A7V9E5</accession>
<evidence type="ECO:0000313" key="1">
    <source>
        <dbReference type="EMBL" id="KAA0062301.1"/>
    </source>
</evidence>
<gene>
    <name evidence="2" type="ORF">E5676_scaffold313G003320</name>
    <name evidence="1" type="ORF">E6C27_scaffold154G00480</name>
</gene>
<reference evidence="3 4" key="1">
    <citation type="submission" date="2019-08" db="EMBL/GenBank/DDBJ databases">
        <title>Draft genome sequences of two oriental melons (Cucumis melo L. var makuwa).</title>
        <authorList>
            <person name="Kwon S.-Y."/>
        </authorList>
    </citation>
    <scope>NUCLEOTIDE SEQUENCE [LARGE SCALE GENOMIC DNA]</scope>
    <source>
        <strain evidence="4">cv. Chang Bougi</strain>
        <strain evidence="3">cv. SW 3</strain>
        <tissue evidence="1">Leaf</tissue>
    </source>
</reference>
<dbReference type="Proteomes" id="UP000321393">
    <property type="component" value="Unassembled WGS sequence"/>
</dbReference>
<dbReference type="OrthoDB" id="1735959at2759"/>
<dbReference type="EMBL" id="SSTD01003373">
    <property type="protein sequence ID" value="TYK26676.1"/>
    <property type="molecule type" value="Genomic_DNA"/>
</dbReference>
<dbReference type="AlphaFoldDB" id="A0A5A7V9E5"/>
<proteinExistence type="predicted"/>
<dbReference type="Proteomes" id="UP000321947">
    <property type="component" value="Unassembled WGS sequence"/>
</dbReference>
<organism evidence="1 3">
    <name type="scientific">Cucumis melo var. makuwa</name>
    <name type="common">Oriental melon</name>
    <dbReference type="NCBI Taxonomy" id="1194695"/>
    <lineage>
        <taxon>Eukaryota</taxon>
        <taxon>Viridiplantae</taxon>
        <taxon>Streptophyta</taxon>
        <taxon>Embryophyta</taxon>
        <taxon>Tracheophyta</taxon>
        <taxon>Spermatophyta</taxon>
        <taxon>Magnoliopsida</taxon>
        <taxon>eudicotyledons</taxon>
        <taxon>Gunneridae</taxon>
        <taxon>Pentapetalae</taxon>
        <taxon>rosids</taxon>
        <taxon>fabids</taxon>
        <taxon>Cucurbitales</taxon>
        <taxon>Cucurbitaceae</taxon>
        <taxon>Benincaseae</taxon>
        <taxon>Cucumis</taxon>
    </lineage>
</organism>
<dbReference type="EMBL" id="SSTE01004583">
    <property type="protein sequence ID" value="KAA0062301.1"/>
    <property type="molecule type" value="Genomic_DNA"/>
</dbReference>